<evidence type="ECO:0000313" key="1">
    <source>
        <dbReference type="EMBL" id="MPM04747.1"/>
    </source>
</evidence>
<dbReference type="AlphaFoldDB" id="A0A644WMC2"/>
<reference evidence="1" key="1">
    <citation type="submission" date="2019-08" db="EMBL/GenBank/DDBJ databases">
        <authorList>
            <person name="Kucharzyk K."/>
            <person name="Murdoch R.W."/>
            <person name="Higgins S."/>
            <person name="Loffler F."/>
        </authorList>
    </citation>
    <scope>NUCLEOTIDE SEQUENCE</scope>
</reference>
<protein>
    <submittedName>
        <fullName evidence="1">Uncharacterized protein</fullName>
    </submittedName>
</protein>
<organism evidence="1">
    <name type="scientific">bioreactor metagenome</name>
    <dbReference type="NCBI Taxonomy" id="1076179"/>
    <lineage>
        <taxon>unclassified sequences</taxon>
        <taxon>metagenomes</taxon>
        <taxon>ecological metagenomes</taxon>
    </lineage>
</organism>
<dbReference type="EMBL" id="VSSQ01001067">
    <property type="protein sequence ID" value="MPM04747.1"/>
    <property type="molecule type" value="Genomic_DNA"/>
</dbReference>
<dbReference type="InterPro" id="IPR038468">
    <property type="entry name" value="MmpS_C"/>
</dbReference>
<dbReference type="PROSITE" id="PS51257">
    <property type="entry name" value="PROKAR_LIPOPROTEIN"/>
    <property type="match status" value="1"/>
</dbReference>
<dbReference type="Gene3D" id="2.60.40.2880">
    <property type="entry name" value="MmpS1-5, C-terminal soluble domain"/>
    <property type="match status" value="1"/>
</dbReference>
<proteinExistence type="predicted"/>
<comment type="caution">
    <text evidence="1">The sequence shown here is derived from an EMBL/GenBank/DDBJ whole genome shotgun (WGS) entry which is preliminary data.</text>
</comment>
<accession>A0A644WMC2</accession>
<sequence length="121" mass="13341">MKKFIFLLILLPMVFATSCDKTSQLIVFKKKMTYKVSGTAEEILVTYVNEKGETDMTGLSVGTIPWTLEFSAKPDTYVYLQAKNATDTGMVEVQIFQGDAALFSDENDLPFGAATCSGFVK</sequence>
<gene>
    <name evidence="1" type="ORF">SDC9_51026</name>
</gene>
<name>A0A644WMC2_9ZZZZ</name>